<feature type="modified residue" description="N6-(pyridoxal phosphate)lysine" evidence="2">
    <location>
        <position position="181"/>
    </location>
</feature>
<dbReference type="GO" id="GO:0030170">
    <property type="term" value="F:pyridoxal phosphate binding"/>
    <property type="evidence" value="ECO:0007669"/>
    <property type="project" value="TreeGrafter"/>
</dbReference>
<evidence type="ECO:0000313" key="5">
    <source>
        <dbReference type="Proteomes" id="UP001056429"/>
    </source>
</evidence>
<comment type="caution">
    <text evidence="4">The sequence shown here is derived from an EMBL/GenBank/DDBJ whole genome shotgun (WGS) entry which is preliminary data.</text>
</comment>
<dbReference type="Gene3D" id="3.40.640.10">
    <property type="entry name" value="Type I PLP-dependent aspartate aminotransferase-like (Major domain)"/>
    <property type="match status" value="1"/>
</dbReference>
<dbReference type="InterPro" id="IPR015422">
    <property type="entry name" value="PyrdxlP-dep_Trfase_small"/>
</dbReference>
<dbReference type="RefSeq" id="WP_250859315.1">
    <property type="nucleotide sequence ID" value="NZ_JAGSOJ010000002.1"/>
</dbReference>
<dbReference type="GO" id="GO:0008483">
    <property type="term" value="F:transaminase activity"/>
    <property type="evidence" value="ECO:0007669"/>
    <property type="project" value="UniProtKB-KW"/>
</dbReference>
<evidence type="ECO:0000313" key="4">
    <source>
        <dbReference type="EMBL" id="MCM1990277.1"/>
    </source>
</evidence>
<evidence type="ECO:0000256" key="1">
    <source>
        <dbReference type="PIRSR" id="PIRSR000390-1"/>
    </source>
</evidence>
<dbReference type="PANTHER" id="PTHR30244:SF39">
    <property type="entry name" value="BLR3650 PROTEIN"/>
    <property type="match status" value="1"/>
</dbReference>
<dbReference type="CDD" id="cd00616">
    <property type="entry name" value="AHBA_syn"/>
    <property type="match status" value="1"/>
</dbReference>
<keyword evidence="4" id="KW-0032">Aminotransferase</keyword>
<evidence type="ECO:0000256" key="3">
    <source>
        <dbReference type="RuleBase" id="RU004508"/>
    </source>
</evidence>
<keyword evidence="2 3" id="KW-0663">Pyridoxal phosphate</keyword>
<dbReference type="InterPro" id="IPR015421">
    <property type="entry name" value="PyrdxlP-dep_Trfase_major"/>
</dbReference>
<evidence type="ECO:0000256" key="2">
    <source>
        <dbReference type="PIRSR" id="PIRSR000390-2"/>
    </source>
</evidence>
<name>A0A9J6P314_9CLOT</name>
<dbReference type="Gene3D" id="3.90.1150.10">
    <property type="entry name" value="Aspartate Aminotransferase, domain 1"/>
    <property type="match status" value="1"/>
</dbReference>
<reference evidence="4" key="1">
    <citation type="journal article" date="2021" name="mSystems">
        <title>Bacteria and Archaea Synergistically Convert Glycine Betaine to Biogenic Methane in the Formosa Cold Seep of the South China Sea.</title>
        <authorList>
            <person name="Li L."/>
            <person name="Zhang W."/>
            <person name="Zhang S."/>
            <person name="Song L."/>
            <person name="Sun Q."/>
            <person name="Zhang H."/>
            <person name="Xiang H."/>
            <person name="Dong X."/>
        </authorList>
    </citation>
    <scope>NUCLEOTIDE SEQUENCE</scope>
    <source>
        <strain evidence="4">ZWT</strain>
    </source>
</reference>
<keyword evidence="5" id="KW-1185">Reference proteome</keyword>
<dbReference type="EMBL" id="JAGSOJ010000002">
    <property type="protein sequence ID" value="MCM1990277.1"/>
    <property type="molecule type" value="Genomic_DNA"/>
</dbReference>
<dbReference type="PANTHER" id="PTHR30244">
    <property type="entry name" value="TRANSAMINASE"/>
    <property type="match status" value="1"/>
</dbReference>
<sequence length="375" mass="42570">MYIPVGKPDITNKEINEVVDVMKSGIFIEGHKVKEFESKISKLFNAKYAIAVNSAESAFHLIVKALDINNGDQVITTPFNYVDPLNCFIAEGGIPVFVDIDPKSYNMDINSIENNITEKTKVILASNSFGQPMDMETLRKIADKYKLYLIEDSCGAMTCKYNGNKIGEFSHATVINLAPNKEITTGEGGILITNDKNMTDVSRSLRARNRIKMEEYVFHKNKGHNYKMSELHAAIGCAQLERLDEIVAEKKKVRDIYNEELSNIRGIKIPYIYENVEINGMTSYVILLDKGIDRQSIMNYLMDNGIECRAYFTPIHIQPYIKADFNYKQGAFPVTEDISNRTVALPFFNGLKRDKIEYIAKKIIEAIYICEESKC</sequence>
<proteinExistence type="inferred from homology"/>
<dbReference type="Proteomes" id="UP001056429">
    <property type="component" value="Unassembled WGS sequence"/>
</dbReference>
<gene>
    <name evidence="4" type="ORF">KDK92_11075</name>
</gene>
<feature type="active site" description="Proton acceptor" evidence="1">
    <location>
        <position position="181"/>
    </location>
</feature>
<dbReference type="AlphaFoldDB" id="A0A9J6P314"/>
<dbReference type="Pfam" id="PF01041">
    <property type="entry name" value="DegT_DnrJ_EryC1"/>
    <property type="match status" value="1"/>
</dbReference>
<dbReference type="PIRSF" id="PIRSF000390">
    <property type="entry name" value="PLP_StrS"/>
    <property type="match status" value="1"/>
</dbReference>
<dbReference type="GO" id="GO:0000271">
    <property type="term" value="P:polysaccharide biosynthetic process"/>
    <property type="evidence" value="ECO:0007669"/>
    <property type="project" value="TreeGrafter"/>
</dbReference>
<dbReference type="InterPro" id="IPR000653">
    <property type="entry name" value="DegT/StrS_aminotransferase"/>
</dbReference>
<comment type="similarity">
    <text evidence="3">Belongs to the DegT/DnrJ/EryC1 family.</text>
</comment>
<protein>
    <submittedName>
        <fullName evidence="4">DegT/DnrJ/EryC1/StrS family aminotransferase</fullName>
    </submittedName>
</protein>
<dbReference type="InterPro" id="IPR015424">
    <property type="entry name" value="PyrdxlP-dep_Trfase"/>
</dbReference>
<keyword evidence="4" id="KW-0808">Transferase</keyword>
<accession>A0A9J6P314</accession>
<dbReference type="SUPFAM" id="SSF53383">
    <property type="entry name" value="PLP-dependent transferases"/>
    <property type="match status" value="1"/>
</dbReference>
<reference evidence="4" key="2">
    <citation type="submission" date="2021-04" db="EMBL/GenBank/DDBJ databases">
        <authorList>
            <person name="Dong X."/>
        </authorList>
    </citation>
    <scope>NUCLEOTIDE SEQUENCE</scope>
    <source>
        <strain evidence="4">ZWT</strain>
    </source>
</reference>
<organism evidence="4 5">
    <name type="scientific">Oceanirhabdus seepicola</name>
    <dbReference type="NCBI Taxonomy" id="2828781"/>
    <lineage>
        <taxon>Bacteria</taxon>
        <taxon>Bacillati</taxon>
        <taxon>Bacillota</taxon>
        <taxon>Clostridia</taxon>
        <taxon>Eubacteriales</taxon>
        <taxon>Clostridiaceae</taxon>
        <taxon>Oceanirhabdus</taxon>
    </lineage>
</organism>